<evidence type="ECO:0000313" key="1">
    <source>
        <dbReference type="EMBL" id="KAA6303087.1"/>
    </source>
</evidence>
<sequence>MFFPDSIQKLFPKYQFEVKNGNVSIIEKDTQAKLKEIQFSHDEFWSIDTNMIKDFSSFFEKANSPDFFHKDCDGIFMFEYKGQKYILVVELKSSFDTSKIYYARTQIISSYIKLNILLNMIPEYEKDEYVFKGVIASLTPNDEQLNGISKTMLLPNDDLKKKQSSFALNLYRNKEKTITKGLCQEIAQYELSDKCMFEELAFNYIGVDAGNTSHPLTIAEFLS</sequence>
<accession>A0A5M8P3M3</accession>
<name>A0A5M8P3M3_9BACT</name>
<organism evidence="1 2">
    <name type="scientific">Candidatus Ordinivivax streblomastigis</name>
    <dbReference type="NCBI Taxonomy" id="2540710"/>
    <lineage>
        <taxon>Bacteria</taxon>
        <taxon>Pseudomonadati</taxon>
        <taxon>Bacteroidota</taxon>
        <taxon>Bacteroidia</taxon>
        <taxon>Bacteroidales</taxon>
        <taxon>Candidatus Ordinivivax</taxon>
    </lineage>
</organism>
<dbReference type="Proteomes" id="UP000324575">
    <property type="component" value="Unassembled WGS sequence"/>
</dbReference>
<comment type="caution">
    <text evidence="1">The sequence shown here is derived from an EMBL/GenBank/DDBJ whole genome shotgun (WGS) entry which is preliminary data.</text>
</comment>
<gene>
    <name evidence="1" type="ORF">EZS26_000690</name>
</gene>
<protein>
    <submittedName>
        <fullName evidence="1">Uncharacterized protein</fullName>
    </submittedName>
</protein>
<evidence type="ECO:0000313" key="2">
    <source>
        <dbReference type="Proteomes" id="UP000324575"/>
    </source>
</evidence>
<dbReference type="AlphaFoldDB" id="A0A5M8P3M3"/>
<proteinExistence type="predicted"/>
<dbReference type="EMBL" id="SNRX01000003">
    <property type="protein sequence ID" value="KAA6303087.1"/>
    <property type="molecule type" value="Genomic_DNA"/>
</dbReference>
<reference evidence="1 2" key="1">
    <citation type="submission" date="2019-03" db="EMBL/GenBank/DDBJ databases">
        <title>Single cell metagenomics reveals metabolic interactions within the superorganism composed of flagellate Streblomastix strix and complex community of Bacteroidetes bacteria on its surface.</title>
        <authorList>
            <person name="Treitli S.C."/>
            <person name="Kolisko M."/>
            <person name="Husnik F."/>
            <person name="Keeling P."/>
            <person name="Hampl V."/>
        </authorList>
    </citation>
    <scope>NUCLEOTIDE SEQUENCE [LARGE SCALE GENOMIC DNA]</scope>
    <source>
        <strain evidence="1">St1</strain>
    </source>
</reference>